<evidence type="ECO:0000256" key="1">
    <source>
        <dbReference type="ARBA" id="ARBA00022723"/>
    </source>
</evidence>
<evidence type="ECO:0000256" key="3">
    <source>
        <dbReference type="PIRSR" id="PIRSR602124-1"/>
    </source>
</evidence>
<evidence type="ECO:0000313" key="5">
    <source>
        <dbReference type="RefSeq" id="XP_022089572.1"/>
    </source>
</evidence>
<dbReference type="GO" id="GO:0045277">
    <property type="term" value="C:respiratory chain complex IV"/>
    <property type="evidence" value="ECO:0007669"/>
    <property type="project" value="InterPro"/>
</dbReference>
<dbReference type="OrthoDB" id="10249250at2759"/>
<dbReference type="GO" id="GO:0006123">
    <property type="term" value="P:mitochondrial electron transport, cytochrome c to oxygen"/>
    <property type="evidence" value="ECO:0007669"/>
    <property type="project" value="InterPro"/>
</dbReference>
<dbReference type="Gene3D" id="2.60.11.10">
    <property type="entry name" value="Cytochrome c oxidase, subunit Vb"/>
    <property type="match status" value="1"/>
</dbReference>
<feature type="binding site" evidence="3">
    <location>
        <position position="112"/>
    </location>
    <ligand>
        <name>Zn(2+)</name>
        <dbReference type="ChEBI" id="CHEBI:29105"/>
    </ligand>
</feature>
<dbReference type="PANTHER" id="PTHR10122:SF0">
    <property type="entry name" value="CYTOCHROME C OXIDASE SUBUNIT 5B, ISOFORM A-RELATED"/>
    <property type="match status" value="1"/>
</dbReference>
<dbReference type="AlphaFoldDB" id="A0A8B7YAJ5"/>
<dbReference type="KEGG" id="aplc:110978686"/>
<proteinExistence type="predicted"/>
<keyword evidence="2 3" id="KW-0862">Zinc</keyword>
<feature type="binding site" evidence="3">
    <location>
        <position position="134"/>
    </location>
    <ligand>
        <name>Zn(2+)</name>
        <dbReference type="ChEBI" id="CHEBI:29105"/>
    </ligand>
</feature>
<dbReference type="PANTHER" id="PTHR10122">
    <property type="entry name" value="CYTOCHROME C OXIDASE SUBUNIT 5B, MITOCHONDRIAL"/>
    <property type="match status" value="1"/>
</dbReference>
<protein>
    <submittedName>
        <fullName evidence="5">Cytochrome c oxidase subunit 5B, mitochondrial-like</fullName>
    </submittedName>
</protein>
<dbReference type="GeneID" id="110978686"/>
<evidence type="ECO:0000313" key="4">
    <source>
        <dbReference type="Proteomes" id="UP000694845"/>
    </source>
</evidence>
<dbReference type="PROSITE" id="PS51359">
    <property type="entry name" value="COX5B_2"/>
    <property type="match status" value="1"/>
</dbReference>
<gene>
    <name evidence="5" type="primary">LOC110978686</name>
</gene>
<dbReference type="Pfam" id="PF01215">
    <property type="entry name" value="COX5B"/>
    <property type="match status" value="1"/>
</dbReference>
<feature type="binding site" evidence="3">
    <location>
        <position position="114"/>
    </location>
    <ligand>
        <name>Zn(2+)</name>
        <dbReference type="ChEBI" id="CHEBI:29105"/>
    </ligand>
</feature>
<dbReference type="InterPro" id="IPR036972">
    <property type="entry name" value="Cyt_c_oxidase_su5b_sf"/>
</dbReference>
<accession>A0A8B7YAJ5</accession>
<organism evidence="4 5">
    <name type="scientific">Acanthaster planci</name>
    <name type="common">Crown-of-thorns starfish</name>
    <dbReference type="NCBI Taxonomy" id="133434"/>
    <lineage>
        <taxon>Eukaryota</taxon>
        <taxon>Metazoa</taxon>
        <taxon>Echinodermata</taxon>
        <taxon>Eleutherozoa</taxon>
        <taxon>Asterozoa</taxon>
        <taxon>Asteroidea</taxon>
        <taxon>Valvatacea</taxon>
        <taxon>Valvatida</taxon>
        <taxon>Acanthasteridae</taxon>
        <taxon>Acanthaster</taxon>
    </lineage>
</organism>
<keyword evidence="1 3" id="KW-0479">Metal-binding</keyword>
<dbReference type="GO" id="GO:0005740">
    <property type="term" value="C:mitochondrial envelope"/>
    <property type="evidence" value="ECO:0007669"/>
    <property type="project" value="InterPro"/>
</dbReference>
<dbReference type="SUPFAM" id="SSF57802">
    <property type="entry name" value="Rubredoxin-like"/>
    <property type="match status" value="1"/>
</dbReference>
<evidence type="ECO:0000256" key="2">
    <source>
        <dbReference type="ARBA" id="ARBA00022833"/>
    </source>
</evidence>
<reference evidence="5" key="1">
    <citation type="submission" date="2025-08" db="UniProtKB">
        <authorList>
            <consortium name="RefSeq"/>
        </authorList>
    </citation>
    <scope>IDENTIFICATION</scope>
</reference>
<dbReference type="CDD" id="cd00924">
    <property type="entry name" value="Cyt_c_Oxidase_Vb"/>
    <property type="match status" value="1"/>
</dbReference>
<dbReference type="RefSeq" id="XP_022089572.1">
    <property type="nucleotide sequence ID" value="XM_022233880.1"/>
</dbReference>
<sequence>MWVRSISAASSFPSTYARVRNKTGEMASLRVGKSAVLLARRCFLRPNIRTMAAGGGIPEHSEHVTGLEKKELEMIKAGNPDPFELQVKRVPAGTRDKPVKVTSVFEKRIVGCICEEEQTFINWMWLHSGEPQRCDCGHYFQLEKTEAI</sequence>
<dbReference type="InterPro" id="IPR002124">
    <property type="entry name" value="Cyt_c_oxidase_su5b"/>
</dbReference>
<name>A0A8B7YAJ5_ACAPL</name>
<dbReference type="GO" id="GO:0046872">
    <property type="term" value="F:metal ion binding"/>
    <property type="evidence" value="ECO:0007669"/>
    <property type="project" value="UniProtKB-KW"/>
</dbReference>
<dbReference type="FunFam" id="2.60.11.10:FF:000004">
    <property type="entry name" value="Cytochrome c oxidase subunit 5B"/>
    <property type="match status" value="1"/>
</dbReference>
<dbReference type="CTD" id="1329"/>
<dbReference type="Proteomes" id="UP000694845">
    <property type="component" value="Unplaced"/>
</dbReference>
<keyword evidence="4" id="KW-1185">Reference proteome</keyword>
<feature type="binding site" evidence="3">
    <location>
        <position position="136"/>
    </location>
    <ligand>
        <name>Zn(2+)</name>
        <dbReference type="ChEBI" id="CHEBI:29105"/>
    </ligand>
</feature>